<evidence type="ECO:0000256" key="1">
    <source>
        <dbReference type="SAM" id="MobiDB-lite"/>
    </source>
</evidence>
<evidence type="ECO:0000313" key="2">
    <source>
        <dbReference type="EMBL" id="MBW0492972.1"/>
    </source>
</evidence>
<keyword evidence="3" id="KW-1185">Reference proteome</keyword>
<evidence type="ECO:0000313" key="3">
    <source>
        <dbReference type="Proteomes" id="UP000765509"/>
    </source>
</evidence>
<accession>A0A9Q3H6G9</accession>
<reference evidence="2" key="1">
    <citation type="submission" date="2021-03" db="EMBL/GenBank/DDBJ databases">
        <title>Draft genome sequence of rust myrtle Austropuccinia psidii MF-1, a brazilian biotype.</title>
        <authorList>
            <person name="Quecine M.C."/>
            <person name="Pachon D.M.R."/>
            <person name="Bonatelli M.L."/>
            <person name="Correr F.H."/>
            <person name="Franceschini L.M."/>
            <person name="Leite T.F."/>
            <person name="Margarido G.R.A."/>
            <person name="Almeida C.A."/>
            <person name="Ferrarezi J.A."/>
            <person name="Labate C.A."/>
        </authorList>
    </citation>
    <scope>NUCLEOTIDE SEQUENCE</scope>
    <source>
        <strain evidence="2">MF-1</strain>
    </source>
</reference>
<dbReference type="Proteomes" id="UP000765509">
    <property type="component" value="Unassembled WGS sequence"/>
</dbReference>
<comment type="caution">
    <text evidence="2">The sequence shown here is derived from an EMBL/GenBank/DDBJ whole genome shotgun (WGS) entry which is preliminary data.</text>
</comment>
<organism evidence="2 3">
    <name type="scientific">Austropuccinia psidii MF-1</name>
    <dbReference type="NCBI Taxonomy" id="1389203"/>
    <lineage>
        <taxon>Eukaryota</taxon>
        <taxon>Fungi</taxon>
        <taxon>Dikarya</taxon>
        <taxon>Basidiomycota</taxon>
        <taxon>Pucciniomycotina</taxon>
        <taxon>Pucciniomycetes</taxon>
        <taxon>Pucciniales</taxon>
        <taxon>Sphaerophragmiaceae</taxon>
        <taxon>Austropuccinia</taxon>
    </lineage>
</organism>
<gene>
    <name evidence="2" type="ORF">O181_032687</name>
</gene>
<feature type="region of interest" description="Disordered" evidence="1">
    <location>
        <begin position="225"/>
        <end position="248"/>
    </location>
</feature>
<dbReference type="EMBL" id="AVOT02011839">
    <property type="protein sequence ID" value="MBW0492972.1"/>
    <property type="molecule type" value="Genomic_DNA"/>
</dbReference>
<dbReference type="AlphaFoldDB" id="A0A9Q3H6G9"/>
<protein>
    <submittedName>
        <fullName evidence="2">Uncharacterized protein</fullName>
    </submittedName>
</protein>
<name>A0A9Q3H6G9_9BASI</name>
<sequence length="248" mass="27477">MDTNIICIYFRCHALCVLSGVSPASAPPQKPMLVMLSEKNTRNACLFCDPSNHTARGVPAQDALVRTPLWLTMMKAFPSGNGHRDPKQADGNDSGQLVPCPQVSICPPSDGHSTPWPQKSDYLANEGWQWREDIPAWANCHHVLSPIGLKSQKPHEDASTREPEPEVALMKLMEEPLGKSPNHFFHSSQLFLTPPLPISSLSHYTCLHNHHQQYACWIPPPSTPTPEIPPIASSPHSHNESQQELTDL</sequence>
<proteinExistence type="predicted"/>